<organism evidence="2">
    <name type="scientific">Harpegnathos saltator</name>
    <name type="common">Jerdon's jumping ant</name>
    <dbReference type="NCBI Taxonomy" id="610380"/>
    <lineage>
        <taxon>Eukaryota</taxon>
        <taxon>Metazoa</taxon>
        <taxon>Ecdysozoa</taxon>
        <taxon>Arthropoda</taxon>
        <taxon>Hexapoda</taxon>
        <taxon>Insecta</taxon>
        <taxon>Pterygota</taxon>
        <taxon>Neoptera</taxon>
        <taxon>Endopterygota</taxon>
        <taxon>Hymenoptera</taxon>
        <taxon>Apocrita</taxon>
        <taxon>Aculeata</taxon>
        <taxon>Formicoidea</taxon>
        <taxon>Formicidae</taxon>
        <taxon>Ponerinae</taxon>
        <taxon>Ponerini</taxon>
        <taxon>Harpegnathos</taxon>
    </lineage>
</organism>
<proteinExistence type="predicted"/>
<keyword evidence="2" id="KW-1185">Reference proteome</keyword>
<accession>E2BIJ6</accession>
<dbReference type="Proteomes" id="UP000008237">
    <property type="component" value="Unassembled WGS sequence"/>
</dbReference>
<dbReference type="AlphaFoldDB" id="E2BIJ6"/>
<reference evidence="1 2" key="1">
    <citation type="journal article" date="2010" name="Science">
        <title>Genomic comparison of the ants Camponotus floridanus and Harpegnathos saltator.</title>
        <authorList>
            <person name="Bonasio R."/>
            <person name="Zhang G."/>
            <person name="Ye C."/>
            <person name="Mutti N.S."/>
            <person name="Fang X."/>
            <person name="Qin N."/>
            <person name="Donahue G."/>
            <person name="Yang P."/>
            <person name="Li Q."/>
            <person name="Li C."/>
            <person name="Zhang P."/>
            <person name="Huang Z."/>
            <person name="Berger S.L."/>
            <person name="Reinberg D."/>
            <person name="Wang J."/>
            <person name="Liebig J."/>
        </authorList>
    </citation>
    <scope>NUCLEOTIDE SEQUENCE [LARGE SCALE GENOMIC DNA]</scope>
    <source>
        <strain evidence="1 2">R22 G/1</strain>
    </source>
</reference>
<evidence type="ECO:0000313" key="1">
    <source>
        <dbReference type="EMBL" id="EFN84491.1"/>
    </source>
</evidence>
<name>E2BIJ6_HARSA</name>
<dbReference type="EMBL" id="GL448516">
    <property type="protein sequence ID" value="EFN84491.1"/>
    <property type="molecule type" value="Genomic_DNA"/>
</dbReference>
<gene>
    <name evidence="1" type="ORF">EAI_13181</name>
</gene>
<protein>
    <submittedName>
        <fullName evidence="1">Uncharacterized protein</fullName>
    </submittedName>
</protein>
<sequence length="205" mass="22996">MANGARLMTLGIPLEVPSVEMEFFVECASSAREEREEGTRGGQWRISEYNAGGSRIHRLELVRTMLDKLSAELLCHLAVSRANYREASSAPTICFSMEERAVSTTNSRKAIRDHEPVSTYNPSRRFRLPLTFEAGAYNPSGSPGKRPMHTISYGASPLLKVDLVDRRRETSALPAEQQSFFLQGKEDDAEMKLIPPYRNAVHAYM</sequence>
<dbReference type="InParanoid" id="E2BIJ6"/>
<evidence type="ECO:0000313" key="2">
    <source>
        <dbReference type="Proteomes" id="UP000008237"/>
    </source>
</evidence>